<gene>
    <name evidence="2" type="ORF">POM88_005098</name>
</gene>
<reference evidence="2" key="2">
    <citation type="submission" date="2023-05" db="EMBL/GenBank/DDBJ databases">
        <authorList>
            <person name="Schelkunov M.I."/>
        </authorList>
    </citation>
    <scope>NUCLEOTIDE SEQUENCE</scope>
    <source>
        <strain evidence="2">Hsosn_3</strain>
        <tissue evidence="2">Leaf</tissue>
    </source>
</reference>
<reference evidence="2" key="1">
    <citation type="submission" date="2023-02" db="EMBL/GenBank/DDBJ databases">
        <title>Genome of toxic invasive species Heracleum sosnowskyi carries increased number of genes despite the absence of recent whole-genome duplications.</title>
        <authorList>
            <person name="Schelkunov M."/>
            <person name="Shtratnikova V."/>
            <person name="Makarenko M."/>
            <person name="Klepikova A."/>
            <person name="Omelchenko D."/>
            <person name="Novikova G."/>
            <person name="Obukhova E."/>
            <person name="Bogdanov V."/>
            <person name="Penin A."/>
            <person name="Logacheva M."/>
        </authorList>
    </citation>
    <scope>NUCLEOTIDE SEQUENCE</scope>
    <source>
        <strain evidence="2">Hsosn_3</strain>
        <tissue evidence="2">Leaf</tissue>
    </source>
</reference>
<feature type="compositionally biased region" description="Acidic residues" evidence="1">
    <location>
        <begin position="81"/>
        <end position="90"/>
    </location>
</feature>
<dbReference type="AlphaFoldDB" id="A0AAD8JLJ6"/>
<evidence type="ECO:0000313" key="2">
    <source>
        <dbReference type="EMBL" id="KAK1405493.1"/>
    </source>
</evidence>
<feature type="compositionally biased region" description="Basic residues" evidence="1">
    <location>
        <begin position="114"/>
        <end position="125"/>
    </location>
</feature>
<evidence type="ECO:0000313" key="3">
    <source>
        <dbReference type="Proteomes" id="UP001237642"/>
    </source>
</evidence>
<dbReference type="Proteomes" id="UP001237642">
    <property type="component" value="Unassembled WGS sequence"/>
</dbReference>
<organism evidence="2 3">
    <name type="scientific">Heracleum sosnowskyi</name>
    <dbReference type="NCBI Taxonomy" id="360622"/>
    <lineage>
        <taxon>Eukaryota</taxon>
        <taxon>Viridiplantae</taxon>
        <taxon>Streptophyta</taxon>
        <taxon>Embryophyta</taxon>
        <taxon>Tracheophyta</taxon>
        <taxon>Spermatophyta</taxon>
        <taxon>Magnoliopsida</taxon>
        <taxon>eudicotyledons</taxon>
        <taxon>Gunneridae</taxon>
        <taxon>Pentapetalae</taxon>
        <taxon>asterids</taxon>
        <taxon>campanulids</taxon>
        <taxon>Apiales</taxon>
        <taxon>Apiaceae</taxon>
        <taxon>Apioideae</taxon>
        <taxon>apioid superclade</taxon>
        <taxon>Tordylieae</taxon>
        <taxon>Tordyliinae</taxon>
        <taxon>Heracleum</taxon>
    </lineage>
</organism>
<comment type="caution">
    <text evidence="2">The sequence shown here is derived from an EMBL/GenBank/DDBJ whole genome shotgun (WGS) entry which is preliminary data.</text>
</comment>
<keyword evidence="3" id="KW-1185">Reference proteome</keyword>
<evidence type="ECO:0000256" key="1">
    <source>
        <dbReference type="SAM" id="MobiDB-lite"/>
    </source>
</evidence>
<protein>
    <submittedName>
        <fullName evidence="2">Uncharacterized protein</fullName>
    </submittedName>
</protein>
<feature type="region of interest" description="Disordered" evidence="1">
    <location>
        <begin position="58"/>
        <end position="131"/>
    </location>
</feature>
<accession>A0AAD8JLJ6</accession>
<sequence length="131" mass="14815">MLQMGFLSVAGYLALPCQVLQRDFLLVGQWVMKHMSSLEVTMSEVESRDLEFYPMVEKDNKEAINRPSSNVVDRDPLEGKNEEEDSDTETTNDSLSSHGGSQIADDDKTERASRVPKKLVNKRNMHNVIIT</sequence>
<name>A0AAD8JLJ6_9APIA</name>
<proteinExistence type="predicted"/>
<dbReference type="EMBL" id="JAUIZM010000001">
    <property type="protein sequence ID" value="KAK1405493.1"/>
    <property type="molecule type" value="Genomic_DNA"/>
</dbReference>